<dbReference type="Gene3D" id="3.40.50.11900">
    <property type="match status" value="1"/>
</dbReference>
<sequence>MSGLDGSATIGVIGADLPRQLVLAAGAVPRRLLGSWRPAVTPEAAELLGAVDIVAAGLLTELLGGRHDDLAGLVVCNDSAAHLRLFYLLRELGDRGRLPFPVQLLDVPPGADGPRAAFARDQYRRVADYCAAATGRGIDEASLRKAAAAESLVGLARERMRARRRAGRCTGVQALSAYRASLTEAPEQATAELDAATVEQAHDRLPVLVSGSFHPDATLYALLEESGLTVVADDHDTGDAAWLGDAVEADAVDDLIEGMLVQQRRRPPLSPRALAAERAQASAAAAEAAGAVAVLSLARELDDAPTWDAAALRRTLEPRGIPVVTAWRLQPQGLTEAVRAAAVAVRAEAAAAGAGR</sequence>
<evidence type="ECO:0000313" key="2">
    <source>
        <dbReference type="Proteomes" id="UP000598426"/>
    </source>
</evidence>
<dbReference type="Pfam" id="PF06050">
    <property type="entry name" value="HGD-D"/>
    <property type="match status" value="1"/>
</dbReference>
<dbReference type="EMBL" id="JACXZS010000010">
    <property type="protein sequence ID" value="MBD3943036.1"/>
    <property type="molecule type" value="Genomic_DNA"/>
</dbReference>
<dbReference type="Proteomes" id="UP000598426">
    <property type="component" value="Unassembled WGS sequence"/>
</dbReference>
<evidence type="ECO:0000313" key="1">
    <source>
        <dbReference type="EMBL" id="MBD3943036.1"/>
    </source>
</evidence>
<reference evidence="1 2" key="1">
    <citation type="submission" date="2020-09" db="EMBL/GenBank/DDBJ databases">
        <title>Isolation and identification of active actinomycetes.</title>
        <authorList>
            <person name="Li X."/>
        </authorList>
    </citation>
    <scope>NUCLEOTIDE SEQUENCE [LARGE SCALE GENOMIC DNA]</scope>
    <source>
        <strain evidence="1 2">NEAU-LLC</strain>
    </source>
</reference>
<accession>A0ABR8NQW0</accession>
<proteinExistence type="predicted"/>
<dbReference type="RefSeq" id="WP_191172640.1">
    <property type="nucleotide sequence ID" value="NZ_JACXZS010000010.1"/>
</dbReference>
<protein>
    <submittedName>
        <fullName evidence="1">2-hydroxyacyl-CoA dehydratase</fullName>
    </submittedName>
</protein>
<keyword evidence="2" id="KW-1185">Reference proteome</keyword>
<organism evidence="1 2">
    <name type="scientific">Microbacterium helvum</name>
    <dbReference type="NCBI Taxonomy" id="2773713"/>
    <lineage>
        <taxon>Bacteria</taxon>
        <taxon>Bacillati</taxon>
        <taxon>Actinomycetota</taxon>
        <taxon>Actinomycetes</taxon>
        <taxon>Micrococcales</taxon>
        <taxon>Microbacteriaceae</taxon>
        <taxon>Microbacterium</taxon>
    </lineage>
</organism>
<gene>
    <name evidence="1" type="ORF">IF188_15175</name>
</gene>
<dbReference type="InterPro" id="IPR010327">
    <property type="entry name" value="FldB/FldC_alpha/beta"/>
</dbReference>
<dbReference type="Gene3D" id="3.40.50.11890">
    <property type="match status" value="1"/>
</dbReference>
<comment type="caution">
    <text evidence="1">The sequence shown here is derived from an EMBL/GenBank/DDBJ whole genome shotgun (WGS) entry which is preliminary data.</text>
</comment>
<name>A0ABR8NQW0_9MICO</name>